<dbReference type="InterPro" id="IPR036291">
    <property type="entry name" value="NAD(P)-bd_dom_sf"/>
</dbReference>
<accession>A0A841SM80</accession>
<dbReference type="RefSeq" id="WP_185118273.1">
    <property type="nucleotide sequence ID" value="NZ_JACJVQ010000003.1"/>
</dbReference>
<comment type="caution">
    <text evidence="1">The sequence shown here is derived from an EMBL/GenBank/DDBJ whole genome shotgun (WGS) entry which is preliminary data.</text>
</comment>
<dbReference type="EMBL" id="JACJVQ010000003">
    <property type="protein sequence ID" value="MBB6633034.1"/>
    <property type="molecule type" value="Genomic_DNA"/>
</dbReference>
<dbReference type="SUPFAM" id="SSF51735">
    <property type="entry name" value="NAD(P)-binding Rossmann-fold domains"/>
    <property type="match status" value="1"/>
</dbReference>
<protein>
    <recommendedName>
        <fullName evidence="3">NAD(P)-binding domain-containing protein</fullName>
    </recommendedName>
</protein>
<gene>
    <name evidence="1" type="ORF">H7B67_02770</name>
</gene>
<evidence type="ECO:0000313" key="2">
    <source>
        <dbReference type="Proteomes" id="UP000535838"/>
    </source>
</evidence>
<keyword evidence="2" id="KW-1185">Reference proteome</keyword>
<name>A0A841SM80_9BACL</name>
<dbReference type="Proteomes" id="UP000535838">
    <property type="component" value="Unassembled WGS sequence"/>
</dbReference>
<dbReference type="Gene3D" id="3.40.50.720">
    <property type="entry name" value="NAD(P)-binding Rossmann-like Domain"/>
    <property type="match status" value="2"/>
</dbReference>
<proteinExistence type="predicted"/>
<evidence type="ECO:0008006" key="3">
    <source>
        <dbReference type="Google" id="ProtNLM"/>
    </source>
</evidence>
<dbReference type="AlphaFoldDB" id="A0A841SM80"/>
<evidence type="ECO:0000313" key="1">
    <source>
        <dbReference type="EMBL" id="MBB6633034.1"/>
    </source>
</evidence>
<reference evidence="1 2" key="1">
    <citation type="submission" date="2020-08" db="EMBL/GenBank/DDBJ databases">
        <title>Cohnella phylogeny.</title>
        <authorList>
            <person name="Dunlap C."/>
        </authorList>
    </citation>
    <scope>NUCLEOTIDE SEQUENCE [LARGE SCALE GENOMIC DNA]</scope>
    <source>
        <strain evidence="1 2">DSM 25241</strain>
    </source>
</reference>
<sequence>MHKAMIVRVGNGIEEVMIERLLGQGVEVVAYSGSERKLAKLRERHADSSLLQTVKGAAGDEGGLLAAARGADAIFCCVYVAYDEREERVERMLNALNYVSGTLNIPLVLLEGTYRFLARKPFRFSSPDRVLRLAAPELYGETAADTVIHYYLKKIAKGEKPDVIGNPQAARGYLYLGDAAEYAIELAREESSYGKTWLLPAGAPLTLAEFGERAAAAAGSGSRPSSLSPWKRRLLGWAMPEMRELLIRYELAGVEQESPTEFRGRPLRTDYSEGIVRTMEGLSRRYR</sequence>
<organism evidence="1 2">
    <name type="scientific">Cohnella thailandensis</name>
    <dbReference type="NCBI Taxonomy" id="557557"/>
    <lineage>
        <taxon>Bacteria</taxon>
        <taxon>Bacillati</taxon>
        <taxon>Bacillota</taxon>
        <taxon>Bacilli</taxon>
        <taxon>Bacillales</taxon>
        <taxon>Paenibacillaceae</taxon>
        <taxon>Cohnella</taxon>
    </lineage>
</organism>